<dbReference type="EMBL" id="CP036426">
    <property type="protein sequence ID" value="QDV34876.1"/>
    <property type="molecule type" value="Genomic_DNA"/>
</dbReference>
<dbReference type="Proteomes" id="UP000317835">
    <property type="component" value="Chromosome"/>
</dbReference>
<dbReference type="AlphaFoldDB" id="A0A518H205"/>
<evidence type="ECO:0000313" key="2">
    <source>
        <dbReference type="EMBL" id="QDV34876.1"/>
    </source>
</evidence>
<accession>A0A518H205</accession>
<dbReference type="Gene3D" id="3.90.320.10">
    <property type="match status" value="1"/>
</dbReference>
<evidence type="ECO:0000313" key="3">
    <source>
        <dbReference type="Proteomes" id="UP000317835"/>
    </source>
</evidence>
<dbReference type="OrthoDB" id="282376at2"/>
<feature type="domain" description="DUF83" evidence="1">
    <location>
        <begin position="52"/>
        <end position="156"/>
    </location>
</feature>
<dbReference type="RefSeq" id="WP_145270080.1">
    <property type="nucleotide sequence ID" value="NZ_CP036426.1"/>
</dbReference>
<evidence type="ECO:0000259" key="1">
    <source>
        <dbReference type="Pfam" id="PF01930"/>
    </source>
</evidence>
<protein>
    <submittedName>
        <fullName evidence="2">PD-(D/E)XK nuclease superfamily protein</fullName>
    </submittedName>
</protein>
<name>A0A518H205_9BACT</name>
<dbReference type="KEGG" id="tpla:ElP_27730"/>
<reference evidence="2 3" key="1">
    <citation type="submission" date="2019-02" db="EMBL/GenBank/DDBJ databases">
        <title>Deep-cultivation of Planctomycetes and their phenomic and genomic characterization uncovers novel biology.</title>
        <authorList>
            <person name="Wiegand S."/>
            <person name="Jogler M."/>
            <person name="Boedeker C."/>
            <person name="Pinto D."/>
            <person name="Vollmers J."/>
            <person name="Rivas-Marin E."/>
            <person name="Kohn T."/>
            <person name="Peeters S.H."/>
            <person name="Heuer A."/>
            <person name="Rast P."/>
            <person name="Oberbeckmann S."/>
            <person name="Bunk B."/>
            <person name="Jeske O."/>
            <person name="Meyerdierks A."/>
            <person name="Storesund J.E."/>
            <person name="Kallscheuer N."/>
            <person name="Luecker S."/>
            <person name="Lage O.M."/>
            <person name="Pohl T."/>
            <person name="Merkel B.J."/>
            <person name="Hornburger P."/>
            <person name="Mueller R.-W."/>
            <person name="Bruemmer F."/>
            <person name="Labrenz M."/>
            <person name="Spormann A.M."/>
            <person name="Op den Camp H."/>
            <person name="Overmann J."/>
            <person name="Amann R."/>
            <person name="Jetten M.S.M."/>
            <person name="Mascher T."/>
            <person name="Medema M.H."/>
            <person name="Devos D.P."/>
            <person name="Kaster A.-K."/>
            <person name="Ovreas L."/>
            <person name="Rohde M."/>
            <person name="Galperin M.Y."/>
            <person name="Jogler C."/>
        </authorList>
    </citation>
    <scope>NUCLEOTIDE SEQUENCE [LARGE SCALE GENOMIC DNA]</scope>
    <source>
        <strain evidence="2 3">ElP</strain>
    </source>
</reference>
<gene>
    <name evidence="2" type="ORF">ElP_27730</name>
</gene>
<sequence length="161" mass="18066">MTPWLIVVAALVLGLLLILSGRGVRERRGLGQGRTLDLDTRTLYSARLGLAGRPDRIIEGGIPEEWKSSRRVYDSHRAQMGVYFLLIEETTGIRPPRGFIVTGDGERVKIENTEKLRAWVLDVADQIRAARRQVAEPIPVNPRPAQCRSCGMREHCGQRRG</sequence>
<keyword evidence="3" id="KW-1185">Reference proteome</keyword>
<dbReference type="InterPro" id="IPR011604">
    <property type="entry name" value="PDDEXK-like_dom_sf"/>
</dbReference>
<dbReference type="Pfam" id="PF01930">
    <property type="entry name" value="Cas_Cas4"/>
    <property type="match status" value="1"/>
</dbReference>
<dbReference type="InterPro" id="IPR022765">
    <property type="entry name" value="Dna2/Cas4_DUF83"/>
</dbReference>
<proteinExistence type="predicted"/>
<organism evidence="2 3">
    <name type="scientific">Tautonia plasticadhaerens</name>
    <dbReference type="NCBI Taxonomy" id="2527974"/>
    <lineage>
        <taxon>Bacteria</taxon>
        <taxon>Pseudomonadati</taxon>
        <taxon>Planctomycetota</taxon>
        <taxon>Planctomycetia</taxon>
        <taxon>Isosphaerales</taxon>
        <taxon>Isosphaeraceae</taxon>
        <taxon>Tautonia</taxon>
    </lineage>
</organism>